<accession>A0A364Y3S8</accession>
<comment type="caution">
    <text evidence="2">The sequence shown here is derived from an EMBL/GenBank/DDBJ whole genome shotgun (WGS) entry which is preliminary data.</text>
</comment>
<evidence type="ECO:0008006" key="4">
    <source>
        <dbReference type="Google" id="ProtNLM"/>
    </source>
</evidence>
<name>A0A364Y3S8_9BACT</name>
<evidence type="ECO:0000256" key="1">
    <source>
        <dbReference type="SAM" id="SignalP"/>
    </source>
</evidence>
<dbReference type="RefSeq" id="WP_112746922.1">
    <property type="nucleotide sequence ID" value="NZ_QMFY01000004.1"/>
</dbReference>
<keyword evidence="1" id="KW-0732">Signal</keyword>
<keyword evidence="3" id="KW-1185">Reference proteome</keyword>
<gene>
    <name evidence="2" type="ORF">DQQ10_11080</name>
</gene>
<dbReference type="OrthoDB" id="952601at2"/>
<evidence type="ECO:0000313" key="3">
    <source>
        <dbReference type="Proteomes" id="UP000251889"/>
    </source>
</evidence>
<dbReference type="Proteomes" id="UP000251889">
    <property type="component" value="Unassembled WGS sequence"/>
</dbReference>
<evidence type="ECO:0000313" key="2">
    <source>
        <dbReference type="EMBL" id="RAW01436.1"/>
    </source>
</evidence>
<reference evidence="2 3" key="1">
    <citation type="submission" date="2018-06" db="EMBL/GenBank/DDBJ databases">
        <title>Chryseolinea flavus sp. nov., a member of the phylum Bacteroidetes isolated from soil.</title>
        <authorList>
            <person name="Li Y."/>
            <person name="Wang J."/>
        </authorList>
    </citation>
    <scope>NUCLEOTIDE SEQUENCE [LARGE SCALE GENOMIC DNA]</scope>
    <source>
        <strain evidence="2 3">SDU1-6</strain>
    </source>
</reference>
<protein>
    <recommendedName>
        <fullName evidence="4">Outer membrane protein beta-barrel domain-containing protein</fullName>
    </recommendedName>
</protein>
<dbReference type="EMBL" id="QMFY01000004">
    <property type="protein sequence ID" value="RAW01436.1"/>
    <property type="molecule type" value="Genomic_DNA"/>
</dbReference>
<organism evidence="2 3">
    <name type="scientific">Pseudochryseolinea flava</name>
    <dbReference type="NCBI Taxonomy" id="2059302"/>
    <lineage>
        <taxon>Bacteria</taxon>
        <taxon>Pseudomonadati</taxon>
        <taxon>Bacteroidota</taxon>
        <taxon>Cytophagia</taxon>
        <taxon>Cytophagales</taxon>
        <taxon>Fulvivirgaceae</taxon>
        <taxon>Pseudochryseolinea</taxon>
    </lineage>
</organism>
<feature type="signal peptide" evidence="1">
    <location>
        <begin position="1"/>
        <end position="19"/>
    </location>
</feature>
<feature type="chain" id="PRO_5016702599" description="Outer membrane protein beta-barrel domain-containing protein" evidence="1">
    <location>
        <begin position="20"/>
        <end position="242"/>
    </location>
</feature>
<proteinExistence type="predicted"/>
<sequence>MKKYCIALLFLAIALNSRAQEFGLSFSYFLPKNGEFSTPISPFSIRGLGFNITNFLALETGASLYRMSGMNLKDLPFESKKSLVGPNFTILVPVELVIELKGSRVQFDIKGGAFGFYGFDQRINYGNMDRAIRAYEGWQVANSQLKFENKPGFGFHTGAELTVYINDQFGISLEGNYLMGESKFPLKGTYVGGNDGSFEIVDVGDSFDDAKIDFMGLEVSIGLIFNSGGGGQPRGGAKRRRR</sequence>
<dbReference type="AlphaFoldDB" id="A0A364Y3S8"/>